<gene>
    <name evidence="2" type="ORF">OUZ56_019094</name>
</gene>
<evidence type="ECO:0000313" key="2">
    <source>
        <dbReference type="EMBL" id="KAK4009950.1"/>
    </source>
</evidence>
<sequence>MVKFSCIQRDTSRTRNIVLTSTAIFRLQVFTKYQINRKQSRNVSESDGQEMDSMIPEPIYSAGGANEKPFIREFAPLMTSATETPKETLTSINTPSAPKKGKLNPIEELK</sequence>
<feature type="region of interest" description="Disordered" evidence="1">
    <location>
        <begin position="79"/>
        <end position="110"/>
    </location>
</feature>
<dbReference type="EMBL" id="JAOYFB010000003">
    <property type="protein sequence ID" value="KAK4009950.1"/>
    <property type="molecule type" value="Genomic_DNA"/>
</dbReference>
<name>A0ABQ9ZAM6_9CRUS</name>
<comment type="caution">
    <text evidence="2">The sequence shown here is derived from an EMBL/GenBank/DDBJ whole genome shotgun (WGS) entry which is preliminary data.</text>
</comment>
<accession>A0ABQ9ZAM6</accession>
<evidence type="ECO:0000313" key="3">
    <source>
        <dbReference type="Proteomes" id="UP001234178"/>
    </source>
</evidence>
<dbReference type="Proteomes" id="UP001234178">
    <property type="component" value="Unassembled WGS sequence"/>
</dbReference>
<reference evidence="2 3" key="1">
    <citation type="journal article" date="2023" name="Nucleic Acids Res.">
        <title>The hologenome of Daphnia magna reveals possible DNA methylation and microbiome-mediated evolution of the host genome.</title>
        <authorList>
            <person name="Chaturvedi A."/>
            <person name="Li X."/>
            <person name="Dhandapani V."/>
            <person name="Marshall H."/>
            <person name="Kissane S."/>
            <person name="Cuenca-Cambronero M."/>
            <person name="Asole G."/>
            <person name="Calvet F."/>
            <person name="Ruiz-Romero M."/>
            <person name="Marangio P."/>
            <person name="Guigo R."/>
            <person name="Rago D."/>
            <person name="Mirbahai L."/>
            <person name="Eastwood N."/>
            <person name="Colbourne J.K."/>
            <person name="Zhou J."/>
            <person name="Mallon E."/>
            <person name="Orsini L."/>
        </authorList>
    </citation>
    <scope>NUCLEOTIDE SEQUENCE [LARGE SCALE GENOMIC DNA]</scope>
    <source>
        <strain evidence="2">LRV0_1</strain>
    </source>
</reference>
<protein>
    <submittedName>
        <fullName evidence="2">Uncharacterized protein</fullName>
    </submittedName>
</protein>
<feature type="compositionally biased region" description="Polar residues" evidence="1">
    <location>
        <begin position="79"/>
        <end position="96"/>
    </location>
</feature>
<proteinExistence type="predicted"/>
<feature type="region of interest" description="Disordered" evidence="1">
    <location>
        <begin position="39"/>
        <end position="59"/>
    </location>
</feature>
<keyword evidence="3" id="KW-1185">Reference proteome</keyword>
<organism evidence="2 3">
    <name type="scientific">Daphnia magna</name>
    <dbReference type="NCBI Taxonomy" id="35525"/>
    <lineage>
        <taxon>Eukaryota</taxon>
        <taxon>Metazoa</taxon>
        <taxon>Ecdysozoa</taxon>
        <taxon>Arthropoda</taxon>
        <taxon>Crustacea</taxon>
        <taxon>Branchiopoda</taxon>
        <taxon>Diplostraca</taxon>
        <taxon>Cladocera</taxon>
        <taxon>Anomopoda</taxon>
        <taxon>Daphniidae</taxon>
        <taxon>Daphnia</taxon>
    </lineage>
</organism>
<evidence type="ECO:0000256" key="1">
    <source>
        <dbReference type="SAM" id="MobiDB-lite"/>
    </source>
</evidence>